<keyword evidence="1" id="KW-1133">Transmembrane helix</keyword>
<dbReference type="RefSeq" id="WP_181737155.1">
    <property type="nucleotide sequence ID" value="NZ_JACEMT010000035.1"/>
</dbReference>
<keyword evidence="1" id="KW-0472">Membrane</keyword>
<reference evidence="2 3" key="1">
    <citation type="submission" date="2020-07" db="EMBL/GenBank/DDBJ databases">
        <title>Bacterium isolated from marien macroalgae.</title>
        <authorList>
            <person name="Zhu K."/>
            <person name="Lu D."/>
            <person name="Du Z."/>
        </authorList>
    </citation>
    <scope>NUCLEOTIDE SEQUENCE [LARGE SCALE GENOMIC DNA]</scope>
    <source>
        <strain evidence="2 3">3-1745</strain>
    </source>
</reference>
<evidence type="ECO:0000313" key="2">
    <source>
        <dbReference type="EMBL" id="MBA4501364.1"/>
    </source>
</evidence>
<evidence type="ECO:0000313" key="3">
    <source>
        <dbReference type="Proteomes" id="UP000538931"/>
    </source>
</evidence>
<organism evidence="2 3">
    <name type="scientific">Marinobacterium marinum</name>
    <dbReference type="NCBI Taxonomy" id="2756129"/>
    <lineage>
        <taxon>Bacteria</taxon>
        <taxon>Pseudomonadati</taxon>
        <taxon>Pseudomonadota</taxon>
        <taxon>Gammaproteobacteria</taxon>
        <taxon>Oceanospirillales</taxon>
        <taxon>Oceanospirillaceae</taxon>
        <taxon>Marinobacterium</taxon>
    </lineage>
</organism>
<evidence type="ECO:0000256" key="1">
    <source>
        <dbReference type="SAM" id="Phobius"/>
    </source>
</evidence>
<feature type="transmembrane region" description="Helical" evidence="1">
    <location>
        <begin position="44"/>
        <end position="63"/>
    </location>
</feature>
<comment type="caution">
    <text evidence="2">The sequence shown here is derived from an EMBL/GenBank/DDBJ whole genome shotgun (WGS) entry which is preliminary data.</text>
</comment>
<dbReference type="AlphaFoldDB" id="A0A7W1WW96"/>
<dbReference type="EMBL" id="JACEMT010000035">
    <property type="protein sequence ID" value="MBA4501364.1"/>
    <property type="molecule type" value="Genomic_DNA"/>
</dbReference>
<keyword evidence="1" id="KW-0812">Transmembrane</keyword>
<feature type="transmembrane region" description="Helical" evidence="1">
    <location>
        <begin position="20"/>
        <end position="38"/>
    </location>
</feature>
<dbReference type="Proteomes" id="UP000538931">
    <property type="component" value="Unassembled WGS sequence"/>
</dbReference>
<accession>A0A7W1WW96</accession>
<name>A0A7W1WW96_9GAMM</name>
<protein>
    <recommendedName>
        <fullName evidence="4">Toxin CptA</fullName>
    </recommendedName>
</protein>
<evidence type="ECO:0008006" key="4">
    <source>
        <dbReference type="Google" id="ProtNLM"/>
    </source>
</evidence>
<gene>
    <name evidence="2" type="ORF">H1S06_03160</name>
</gene>
<keyword evidence="3" id="KW-1185">Reference proteome</keyword>
<proteinExistence type="predicted"/>
<sequence>MNAFSPLEIRFSGSNWLPRLLYGITPVLGLLALTQLAADPARHVLILIIYTLVGIVVFWKLLLDDRADEVQGLNWDVEHQMMSVLTASAEWVPVDKLYRRLSVPGYFQLLVLQRRDRALPSWVWITPDRLRKTEARRLHVAIRWAAPIAQNPATGN</sequence>